<evidence type="ECO:0000313" key="1">
    <source>
        <dbReference type="EMBL" id="CAB5221969.1"/>
    </source>
</evidence>
<organism evidence="1">
    <name type="scientific">uncultured Caudovirales phage</name>
    <dbReference type="NCBI Taxonomy" id="2100421"/>
    <lineage>
        <taxon>Viruses</taxon>
        <taxon>Duplodnaviria</taxon>
        <taxon>Heunggongvirae</taxon>
        <taxon>Uroviricota</taxon>
        <taxon>Caudoviricetes</taxon>
        <taxon>Peduoviridae</taxon>
        <taxon>Maltschvirus</taxon>
        <taxon>Maltschvirus maltsch</taxon>
    </lineage>
</organism>
<gene>
    <name evidence="1" type="ORF">UFOVP242_183</name>
</gene>
<sequence>MMLPAGKYYVGDLCYVMHDEWDEVCSLFFKDRDDHGCNEGEFNLKDGRRFASYNTKYGDGGYWDQFGNEYGVDAGLIGCIAMNDIDLTSGHNFTSGGQIIEFKNDFFVSGSQGLSRQDWDGVIHIGHIVINTGGDGDY</sequence>
<name>A0A6J7WV46_9CAUD</name>
<accession>A0A6J7WV46</accession>
<dbReference type="EMBL" id="LR798294">
    <property type="protein sequence ID" value="CAB5221969.1"/>
    <property type="molecule type" value="Genomic_DNA"/>
</dbReference>
<reference evidence="1" key="1">
    <citation type="submission" date="2020-05" db="EMBL/GenBank/DDBJ databases">
        <authorList>
            <person name="Chiriac C."/>
            <person name="Salcher M."/>
            <person name="Ghai R."/>
            <person name="Kavagutti S V."/>
        </authorList>
    </citation>
    <scope>NUCLEOTIDE SEQUENCE</scope>
</reference>
<protein>
    <submittedName>
        <fullName evidence="1">Uncharacterized protein</fullName>
    </submittedName>
</protein>
<proteinExistence type="predicted"/>